<dbReference type="SUPFAM" id="SSF52096">
    <property type="entry name" value="ClpP/crotonase"/>
    <property type="match status" value="1"/>
</dbReference>
<dbReference type="RefSeq" id="WP_047133647.1">
    <property type="nucleotide sequence ID" value="NZ_CZVI01000001.1"/>
</dbReference>
<accession>A0A0P1M2K5</accession>
<feature type="domain" description="NfeD-like C-terminal" evidence="6">
    <location>
        <begin position="366"/>
        <end position="426"/>
    </location>
</feature>
<keyword evidence="4 5" id="KW-0472">Membrane</keyword>
<dbReference type="EMBL" id="FAOP01000008">
    <property type="protein sequence ID" value="CUU08192.1"/>
    <property type="molecule type" value="Genomic_DNA"/>
</dbReference>
<evidence type="ECO:0000259" key="6">
    <source>
        <dbReference type="Pfam" id="PF01957"/>
    </source>
</evidence>
<feature type="domain" description="NfeD1b N-terminal" evidence="8">
    <location>
        <begin position="21"/>
        <end position="215"/>
    </location>
</feature>
<dbReference type="Gene3D" id="2.40.50.140">
    <property type="entry name" value="Nucleic acid-binding proteins"/>
    <property type="match status" value="1"/>
</dbReference>
<dbReference type="InterPro" id="IPR002810">
    <property type="entry name" value="NfeD-like_C"/>
</dbReference>
<evidence type="ECO:0000256" key="1">
    <source>
        <dbReference type="ARBA" id="ARBA00004141"/>
    </source>
</evidence>
<dbReference type="CDD" id="cd07020">
    <property type="entry name" value="Clp_protease_NfeD_1"/>
    <property type="match status" value="1"/>
</dbReference>
<accession>A0A0P1M0C0</accession>
<dbReference type="Proteomes" id="UP000182011">
    <property type="component" value="Unassembled WGS sequence"/>
</dbReference>
<keyword evidence="10" id="KW-0645">Protease</keyword>
<feature type="transmembrane region" description="Helical" evidence="5">
    <location>
        <begin position="302"/>
        <end position="321"/>
    </location>
</feature>
<dbReference type="GO" id="GO:0008233">
    <property type="term" value="F:peptidase activity"/>
    <property type="evidence" value="ECO:0007669"/>
    <property type="project" value="UniProtKB-KW"/>
</dbReference>
<evidence type="ECO:0000259" key="8">
    <source>
        <dbReference type="Pfam" id="PF25145"/>
    </source>
</evidence>
<proteinExistence type="predicted"/>
<sequence length="431" mass="46578">MRKLILLLILGLSQAFADNFVYVIKIEGTINPATAEYISSSIRKAAEEGAECLIIELDTPGGLLESTRTIVKAILGAEIPVVVFVYPSGARAGSAGVFITLSAHIAAMAPGTNIGAAHPVGIGGMGDTSKVMEQKITNDAAAFVRTIAEKRNRNVKWAERAVRESISSTETEALKDSVIDLIARDLKDLLDKIDGKIVKIDSREKVLKTKDANVKFVEMNWRERLLALISDPNIAYILLLLGIYGILFELYNPGSIFPGVIGAICLILAFYSLQALPINYAGLALIILGIILLILEIKIVSHGLLTVGGAISLLLGSIMLINSPFELMQISLTVIITAVALTVLFFLFAIGMALKAQQRRPTTGKEALIGEVGIALTQFSPSKDGWATGQVRVHGEIWRAISRDKIEPNEEIVVRGVEGLTLKVEKVDRKE</sequence>
<keyword evidence="2 5" id="KW-0812">Transmembrane</keyword>
<dbReference type="STRING" id="1633631.GCA_001442925_02024"/>
<feature type="transmembrane region" description="Helical" evidence="5">
    <location>
        <begin position="278"/>
        <end position="295"/>
    </location>
</feature>
<accession>A0A0P1MF99</accession>
<accession>A0A0P1MNQ5</accession>
<dbReference type="Pfam" id="PF01957">
    <property type="entry name" value="NfeD"/>
    <property type="match status" value="1"/>
</dbReference>
<evidence type="ECO:0000256" key="2">
    <source>
        <dbReference type="ARBA" id="ARBA00022692"/>
    </source>
</evidence>
<evidence type="ECO:0000313" key="12">
    <source>
        <dbReference type="Proteomes" id="UP000182200"/>
    </source>
</evidence>
<dbReference type="PANTHER" id="PTHR33507:SF4">
    <property type="entry name" value="NODULATION COMPETITIVENESS PROTEIN NFED"/>
    <property type="match status" value="1"/>
</dbReference>
<evidence type="ECO:0000313" key="9">
    <source>
        <dbReference type="EMBL" id="CUS77077.1"/>
    </source>
</evidence>
<name>A0A0P1LCQ2_9BACT</name>
<dbReference type="Proteomes" id="UP000182200">
    <property type="component" value="Unassembled WGS sequence"/>
</dbReference>
<feature type="transmembrane region" description="Helical" evidence="5">
    <location>
        <begin position="254"/>
        <end position="272"/>
    </location>
</feature>
<dbReference type="GO" id="GO:0016020">
    <property type="term" value="C:membrane"/>
    <property type="evidence" value="ECO:0007669"/>
    <property type="project" value="UniProtKB-SubCell"/>
</dbReference>
<feature type="domain" description="NfeD integral membrane" evidence="7">
    <location>
        <begin position="233"/>
        <end position="349"/>
    </location>
</feature>
<dbReference type="Gene3D" id="3.90.226.10">
    <property type="entry name" value="2-enoyl-CoA Hydratase, Chain A, domain 1"/>
    <property type="match status" value="1"/>
</dbReference>
<dbReference type="Pfam" id="PF25145">
    <property type="entry name" value="NfeD1b_N"/>
    <property type="match status" value="1"/>
</dbReference>
<feature type="transmembrane region" description="Helical" evidence="5">
    <location>
        <begin position="327"/>
        <end position="350"/>
    </location>
</feature>
<accession>A0A0P1LCQ2</accession>
<protein>
    <submittedName>
        <fullName evidence="10">Membrane-bound serine protease (ClpP class)</fullName>
    </submittedName>
</protein>
<dbReference type="InterPro" id="IPR056738">
    <property type="entry name" value="NfeD1b_N"/>
</dbReference>
<gene>
    <name evidence="10" type="ORF">JGI4_02029</name>
    <name evidence="9" type="ORF">JGI8_00083</name>
</gene>
<dbReference type="FunFam" id="3.90.226.10:FF:000089">
    <property type="entry name" value="Membrane-bound serine protease"/>
    <property type="match status" value="1"/>
</dbReference>
<evidence type="ECO:0000313" key="11">
    <source>
        <dbReference type="Proteomes" id="UP000182011"/>
    </source>
</evidence>
<accession>A0A0P1M8J1</accession>
<accession>A0A0P1L7K1</accession>
<dbReference type="InterPro" id="IPR012340">
    <property type="entry name" value="NA-bd_OB-fold"/>
</dbReference>
<keyword evidence="3 5" id="KW-1133">Transmembrane helix</keyword>
<dbReference type="AlphaFoldDB" id="A0A0P1LCQ2"/>
<dbReference type="Pfam" id="PF24961">
    <property type="entry name" value="NfeD_membrane"/>
    <property type="match status" value="1"/>
</dbReference>
<dbReference type="OrthoDB" id="9806253at2"/>
<keyword evidence="12" id="KW-1185">Reference proteome</keyword>
<reference evidence="10 11" key="2">
    <citation type="submission" date="2015-11" db="EMBL/GenBank/DDBJ databases">
        <authorList>
            <person name="Zhang Y."/>
            <person name="Guo Z."/>
        </authorList>
    </citation>
    <scope>NUCLEOTIDE SEQUENCE [LARGE SCALE GENOMIC DNA]</scope>
    <source>
        <strain evidence="10">JGI-4</strain>
    </source>
</reference>
<evidence type="ECO:0000313" key="10">
    <source>
        <dbReference type="EMBL" id="CUU08192.1"/>
    </source>
</evidence>
<evidence type="ECO:0000256" key="4">
    <source>
        <dbReference type="ARBA" id="ARBA00023136"/>
    </source>
</evidence>
<dbReference type="InterPro" id="IPR052165">
    <property type="entry name" value="Membrane_assoc_protease"/>
</dbReference>
<organism evidence="10 11">
    <name type="scientific">Candidatus Kryptonium thompsonii</name>
    <dbReference type="NCBI Taxonomy" id="1633631"/>
    <lineage>
        <taxon>Bacteria</taxon>
        <taxon>Pseudomonadati</taxon>
        <taxon>Candidatus Kryptoniota</taxon>
        <taxon>Candidatus Kryptonium</taxon>
    </lineage>
</organism>
<dbReference type="EMBL" id="CZVI01000001">
    <property type="protein sequence ID" value="CUS77077.1"/>
    <property type="molecule type" value="Genomic_DNA"/>
</dbReference>
<dbReference type="InterPro" id="IPR029045">
    <property type="entry name" value="ClpP/crotonase-like_dom_sf"/>
</dbReference>
<evidence type="ECO:0000256" key="5">
    <source>
        <dbReference type="SAM" id="Phobius"/>
    </source>
</evidence>
<dbReference type="SUPFAM" id="SSF141322">
    <property type="entry name" value="NfeD domain-like"/>
    <property type="match status" value="1"/>
</dbReference>
<reference evidence="9 12" key="1">
    <citation type="submission" date="2015-11" db="EMBL/GenBank/DDBJ databases">
        <authorList>
            <person name="Varghese N."/>
        </authorList>
    </citation>
    <scope>NUCLEOTIDE SEQUENCE [LARGE SCALE GENOMIC DNA]</scope>
    <source>
        <strain evidence="9 12">JGI-8</strain>
    </source>
</reference>
<evidence type="ECO:0000259" key="7">
    <source>
        <dbReference type="Pfam" id="PF24961"/>
    </source>
</evidence>
<accession>A0A0P1P3D7</accession>
<keyword evidence="10" id="KW-0378">Hydrolase</keyword>
<evidence type="ECO:0000256" key="3">
    <source>
        <dbReference type="ARBA" id="ARBA00022989"/>
    </source>
</evidence>
<accession>A0A0S4NAY1</accession>
<dbReference type="GO" id="GO:0006508">
    <property type="term" value="P:proteolysis"/>
    <property type="evidence" value="ECO:0007669"/>
    <property type="project" value="UniProtKB-KW"/>
</dbReference>
<dbReference type="InterPro" id="IPR056739">
    <property type="entry name" value="NfeD_membrane"/>
</dbReference>
<comment type="subcellular location">
    <subcellularLocation>
        <location evidence="1">Membrane</location>
        <topology evidence="1">Multi-pass membrane protein</topology>
    </subcellularLocation>
</comment>
<feature type="transmembrane region" description="Helical" evidence="5">
    <location>
        <begin position="225"/>
        <end position="247"/>
    </location>
</feature>
<dbReference type="PANTHER" id="PTHR33507">
    <property type="entry name" value="INNER MEMBRANE PROTEIN YBBJ"/>
    <property type="match status" value="1"/>
</dbReference>